<proteinExistence type="predicted"/>
<dbReference type="Proteomes" id="UP001219568">
    <property type="component" value="Unassembled WGS sequence"/>
</dbReference>
<keyword evidence="2" id="KW-1185">Reference proteome</keyword>
<reference evidence="1" key="1">
    <citation type="journal article" date="2023" name="IMA Fungus">
        <title>Comparative genomic study of the Penicillium genus elucidates a diverse pangenome and 15 lateral gene transfer events.</title>
        <authorList>
            <person name="Petersen C."/>
            <person name="Sorensen T."/>
            <person name="Nielsen M.R."/>
            <person name="Sondergaard T.E."/>
            <person name="Sorensen J.L."/>
            <person name="Fitzpatrick D.A."/>
            <person name="Frisvad J.C."/>
            <person name="Nielsen K.L."/>
        </authorList>
    </citation>
    <scope>NUCLEOTIDE SEQUENCE</scope>
    <source>
        <strain evidence="1">IBT 15450</strain>
    </source>
</reference>
<protein>
    <submittedName>
        <fullName evidence="1">Uncharacterized protein</fullName>
    </submittedName>
</protein>
<gene>
    <name evidence="1" type="ORF">N7460_002494</name>
</gene>
<reference evidence="1" key="2">
    <citation type="submission" date="2023-01" db="EMBL/GenBank/DDBJ databases">
        <authorList>
            <person name="Petersen C."/>
        </authorList>
    </citation>
    <scope>NUCLEOTIDE SEQUENCE</scope>
    <source>
        <strain evidence="1">IBT 15450</strain>
    </source>
</reference>
<evidence type="ECO:0000313" key="2">
    <source>
        <dbReference type="Proteomes" id="UP001219568"/>
    </source>
</evidence>
<comment type="caution">
    <text evidence="1">The sequence shown here is derived from an EMBL/GenBank/DDBJ whole genome shotgun (WGS) entry which is preliminary data.</text>
</comment>
<dbReference type="EMBL" id="JAQJZL010000002">
    <property type="protein sequence ID" value="KAJ6051960.1"/>
    <property type="molecule type" value="Genomic_DNA"/>
</dbReference>
<accession>A0AAD6NCC7</accession>
<name>A0AAD6NCC7_PENCN</name>
<organism evidence="1 2">
    <name type="scientific">Penicillium canescens</name>
    <dbReference type="NCBI Taxonomy" id="5083"/>
    <lineage>
        <taxon>Eukaryota</taxon>
        <taxon>Fungi</taxon>
        <taxon>Dikarya</taxon>
        <taxon>Ascomycota</taxon>
        <taxon>Pezizomycotina</taxon>
        <taxon>Eurotiomycetes</taxon>
        <taxon>Eurotiomycetidae</taxon>
        <taxon>Eurotiales</taxon>
        <taxon>Aspergillaceae</taxon>
        <taxon>Penicillium</taxon>
    </lineage>
</organism>
<evidence type="ECO:0000313" key="1">
    <source>
        <dbReference type="EMBL" id="KAJ6051960.1"/>
    </source>
</evidence>
<sequence length="118" mass="13555">MPRSIDRQLEFRDGSKDGTRYPREVMQGKIFDAMGDDHDTPCLFMGTDPTIRRLIDCTGYMVYCSDRPSSRVTDDFAKVIKSSSGLDYNKLEKANYTNKDHVSHIRSLFYLHGLLVLL</sequence>
<dbReference type="AlphaFoldDB" id="A0AAD6NCC7"/>